<dbReference type="EMBL" id="JAWDGP010001541">
    <property type="protein sequence ID" value="KAK3790410.1"/>
    <property type="molecule type" value="Genomic_DNA"/>
</dbReference>
<dbReference type="AlphaFoldDB" id="A0AAE1E1S0"/>
<evidence type="ECO:0000313" key="2">
    <source>
        <dbReference type="EMBL" id="KAK3790410.1"/>
    </source>
</evidence>
<keyword evidence="3" id="KW-1185">Reference proteome</keyword>
<organism evidence="2 3">
    <name type="scientific">Elysia crispata</name>
    <name type="common">lettuce slug</name>
    <dbReference type="NCBI Taxonomy" id="231223"/>
    <lineage>
        <taxon>Eukaryota</taxon>
        <taxon>Metazoa</taxon>
        <taxon>Spiralia</taxon>
        <taxon>Lophotrochozoa</taxon>
        <taxon>Mollusca</taxon>
        <taxon>Gastropoda</taxon>
        <taxon>Heterobranchia</taxon>
        <taxon>Euthyneura</taxon>
        <taxon>Panpulmonata</taxon>
        <taxon>Sacoglossa</taxon>
        <taxon>Placobranchoidea</taxon>
        <taxon>Plakobranchidae</taxon>
        <taxon>Elysia</taxon>
    </lineage>
</organism>
<sequence>MSAHKGKKHSYEGWSKQHCQKSCRDKEKTWQVQEIKRLRQKISQRWVGIPGGGSEFGRPDGGDGACTHTKSSGTISGGPHPAARTVPGVWRSRPGVTNLVSCEGISGGFRAAKIV</sequence>
<accession>A0AAE1E1S0</accession>
<evidence type="ECO:0000313" key="3">
    <source>
        <dbReference type="Proteomes" id="UP001283361"/>
    </source>
</evidence>
<name>A0AAE1E1S0_9GAST</name>
<feature type="region of interest" description="Disordered" evidence="1">
    <location>
        <begin position="46"/>
        <end position="89"/>
    </location>
</feature>
<dbReference type="Proteomes" id="UP001283361">
    <property type="component" value="Unassembled WGS sequence"/>
</dbReference>
<comment type="caution">
    <text evidence="2">The sequence shown here is derived from an EMBL/GenBank/DDBJ whole genome shotgun (WGS) entry which is preliminary data.</text>
</comment>
<protein>
    <submittedName>
        <fullName evidence="2">Uncharacterized protein</fullName>
    </submittedName>
</protein>
<gene>
    <name evidence="2" type="ORF">RRG08_014879</name>
</gene>
<proteinExistence type="predicted"/>
<evidence type="ECO:0000256" key="1">
    <source>
        <dbReference type="SAM" id="MobiDB-lite"/>
    </source>
</evidence>
<feature type="region of interest" description="Disordered" evidence="1">
    <location>
        <begin position="1"/>
        <end position="26"/>
    </location>
</feature>
<reference evidence="2" key="1">
    <citation type="journal article" date="2023" name="G3 (Bethesda)">
        <title>A reference genome for the long-term kleptoplast-retaining sea slug Elysia crispata morphotype clarki.</title>
        <authorList>
            <person name="Eastman K.E."/>
            <person name="Pendleton A.L."/>
            <person name="Shaikh M.A."/>
            <person name="Suttiyut T."/>
            <person name="Ogas R."/>
            <person name="Tomko P."/>
            <person name="Gavelis G."/>
            <person name="Widhalm J.R."/>
            <person name="Wisecaver J.H."/>
        </authorList>
    </citation>
    <scope>NUCLEOTIDE SEQUENCE</scope>
    <source>
        <strain evidence="2">ECLA1</strain>
    </source>
</reference>